<sequence>MKVLVTGGAGFIGSHIVDRLILEGYEVVVADNLSTGSPANINAESRFYQVDITGDDLQDLFAKEKPEVVIHHAAQADVQVSQREPVFDSMTNILGTVNLLQCCITYNVKKLIYASSAAVYGAPCYLPVDENHPVNPISNYGISKYVPELYIKAFHKNFNLNYTILRYANVYGPRQGLKGEGGVVFLFARRFLAGEPPLIYGDGEQTRDFVFVEDIVNANLLALEQGDGMVINIGTGAQVSVNDLCSRLREIFKSDLRAEYLEPRPGDIKKSVFDISLAKNVLGWQPLVSLETGLRQTIEFYRDLWREV</sequence>
<proteinExistence type="inferred from homology"/>
<name>A0A0L6W3E7_9FIRM</name>
<dbReference type="RefSeq" id="WP_052217277.1">
    <property type="nucleotide sequence ID" value="NZ_LGTE01000006.1"/>
</dbReference>
<evidence type="ECO:0000313" key="3">
    <source>
        <dbReference type="EMBL" id="KNZ70060.1"/>
    </source>
</evidence>
<dbReference type="Gene3D" id="3.40.50.720">
    <property type="entry name" value="NAD(P)-binding Rossmann-like Domain"/>
    <property type="match status" value="1"/>
</dbReference>
<evidence type="ECO:0000313" key="4">
    <source>
        <dbReference type="Proteomes" id="UP000037175"/>
    </source>
</evidence>
<evidence type="ECO:0000256" key="1">
    <source>
        <dbReference type="ARBA" id="ARBA00007637"/>
    </source>
</evidence>
<dbReference type="Pfam" id="PF01370">
    <property type="entry name" value="Epimerase"/>
    <property type="match status" value="1"/>
</dbReference>
<gene>
    <name evidence="3" type="ORF">Tfer_1200</name>
</gene>
<feature type="domain" description="NAD-dependent epimerase/dehydratase" evidence="2">
    <location>
        <begin position="3"/>
        <end position="234"/>
    </location>
</feature>
<keyword evidence="4" id="KW-1185">Reference proteome</keyword>
<evidence type="ECO:0000259" key="2">
    <source>
        <dbReference type="Pfam" id="PF01370"/>
    </source>
</evidence>
<dbReference type="InterPro" id="IPR036291">
    <property type="entry name" value="NAD(P)-bd_dom_sf"/>
</dbReference>
<dbReference type="AlphaFoldDB" id="A0A0L6W3E7"/>
<dbReference type="PRINTS" id="PR01713">
    <property type="entry name" value="NUCEPIMERASE"/>
</dbReference>
<organism evidence="3 4">
    <name type="scientific">Thermincola ferriacetica</name>
    <dbReference type="NCBI Taxonomy" id="281456"/>
    <lineage>
        <taxon>Bacteria</taxon>
        <taxon>Bacillati</taxon>
        <taxon>Bacillota</taxon>
        <taxon>Clostridia</taxon>
        <taxon>Eubacteriales</taxon>
        <taxon>Thermincolaceae</taxon>
        <taxon>Thermincola</taxon>
    </lineage>
</organism>
<protein>
    <submittedName>
        <fullName evidence="3">NAD-dependent epimerase/dehydratase</fullName>
    </submittedName>
</protein>
<dbReference type="SUPFAM" id="SSF51735">
    <property type="entry name" value="NAD(P)-binding Rossmann-fold domains"/>
    <property type="match status" value="1"/>
</dbReference>
<dbReference type="EMBL" id="LGTE01000006">
    <property type="protein sequence ID" value="KNZ70060.1"/>
    <property type="molecule type" value="Genomic_DNA"/>
</dbReference>
<reference evidence="4" key="1">
    <citation type="submission" date="2015-07" db="EMBL/GenBank/DDBJ databases">
        <title>Complete Genome of Thermincola ferriacetica strain Z-0001T.</title>
        <authorList>
            <person name="Lusk B."/>
            <person name="Badalamenti J.P."/>
            <person name="Parameswaran P."/>
            <person name="Bond D.R."/>
            <person name="Torres C.I."/>
        </authorList>
    </citation>
    <scope>NUCLEOTIDE SEQUENCE [LARGE SCALE GENOMIC DNA]</scope>
    <source>
        <strain evidence="4">Z-0001</strain>
    </source>
</reference>
<dbReference type="PANTHER" id="PTHR43000">
    <property type="entry name" value="DTDP-D-GLUCOSE 4,6-DEHYDRATASE-RELATED"/>
    <property type="match status" value="1"/>
</dbReference>
<dbReference type="InterPro" id="IPR001509">
    <property type="entry name" value="Epimerase_deHydtase"/>
</dbReference>
<comment type="caution">
    <text evidence="3">The sequence shown here is derived from an EMBL/GenBank/DDBJ whole genome shotgun (WGS) entry which is preliminary data.</text>
</comment>
<dbReference type="PATRIC" id="fig|281456.6.peg.1273"/>
<comment type="similarity">
    <text evidence="1">Belongs to the NAD(P)-dependent epimerase/dehydratase family.</text>
</comment>
<accession>A0A0L6W3E7</accession>
<dbReference type="Proteomes" id="UP000037175">
    <property type="component" value="Unassembled WGS sequence"/>
</dbReference>